<accession>A0A4U5PIS4</accession>
<keyword evidence="1" id="KW-0175">Coiled coil</keyword>
<reference evidence="2 3" key="2">
    <citation type="journal article" date="2019" name="G3 (Bethesda)">
        <title>Hybrid Assembly of the Genome of the Entomopathogenic Nematode Steinernema carpocapsae Identifies the X-Chromosome.</title>
        <authorList>
            <person name="Serra L."/>
            <person name="Macchietto M."/>
            <person name="Macias-Munoz A."/>
            <person name="McGill C.J."/>
            <person name="Rodriguez I.M."/>
            <person name="Rodriguez B."/>
            <person name="Murad R."/>
            <person name="Mortazavi A."/>
        </authorList>
    </citation>
    <scope>NUCLEOTIDE SEQUENCE [LARGE SCALE GENOMIC DNA]</scope>
    <source>
        <strain evidence="2 3">ALL</strain>
    </source>
</reference>
<evidence type="ECO:0000313" key="3">
    <source>
        <dbReference type="Proteomes" id="UP000298663"/>
    </source>
</evidence>
<dbReference type="AlphaFoldDB" id="A0A4U5PIS4"/>
<proteinExistence type="predicted"/>
<comment type="caution">
    <text evidence="2">The sequence shown here is derived from an EMBL/GenBank/DDBJ whole genome shotgun (WGS) entry which is preliminary data.</text>
</comment>
<dbReference type="Proteomes" id="UP000298663">
    <property type="component" value="Unassembled WGS sequence"/>
</dbReference>
<reference evidence="2 3" key="1">
    <citation type="journal article" date="2015" name="Genome Biol.">
        <title>Comparative genomics of Steinernema reveals deeply conserved gene regulatory networks.</title>
        <authorList>
            <person name="Dillman A.R."/>
            <person name="Macchietto M."/>
            <person name="Porter C.F."/>
            <person name="Rogers A."/>
            <person name="Williams B."/>
            <person name="Antoshechkin I."/>
            <person name="Lee M.M."/>
            <person name="Goodwin Z."/>
            <person name="Lu X."/>
            <person name="Lewis E.E."/>
            <person name="Goodrich-Blair H."/>
            <person name="Stock S.P."/>
            <person name="Adams B.J."/>
            <person name="Sternberg P.W."/>
            <person name="Mortazavi A."/>
        </authorList>
    </citation>
    <scope>NUCLEOTIDE SEQUENCE [LARGE SCALE GENOMIC DNA]</scope>
    <source>
        <strain evidence="2 3">ALL</strain>
    </source>
</reference>
<dbReference type="EMBL" id="AZBU02000002">
    <property type="protein sequence ID" value="TKR96074.1"/>
    <property type="molecule type" value="Genomic_DNA"/>
</dbReference>
<sequence length="236" mass="27245">MSFYLALQAVAQRTTGRILFSNSRLNVLIKIHTRTQPVPRQNFIIVRISTRSPRENTVPRCPTEELANNHFYTTTCQGFVRINMYGKTLNSLNAEVDKLLENAKAQQKASDLCEIRSFYINATSHLFMKMPDLTQDLSKIENRNFSFWIADLQGKEGFIPFPPFSEWTFLGNGFARSEFVKMTAEKMIERKAICGPIHWYYRQNEAVSCFSQLTRNAFLGVSVRTIRSYCLEESGR</sequence>
<evidence type="ECO:0000313" key="2">
    <source>
        <dbReference type="EMBL" id="TKR96074.1"/>
    </source>
</evidence>
<feature type="coiled-coil region" evidence="1">
    <location>
        <begin position="82"/>
        <end position="109"/>
    </location>
</feature>
<gene>
    <name evidence="2" type="ORF">L596_010148</name>
</gene>
<keyword evidence="3" id="KW-1185">Reference proteome</keyword>
<evidence type="ECO:0000256" key="1">
    <source>
        <dbReference type="SAM" id="Coils"/>
    </source>
</evidence>
<name>A0A4U5PIS4_STECR</name>
<organism evidence="2 3">
    <name type="scientific">Steinernema carpocapsae</name>
    <name type="common">Entomopathogenic nematode</name>
    <dbReference type="NCBI Taxonomy" id="34508"/>
    <lineage>
        <taxon>Eukaryota</taxon>
        <taxon>Metazoa</taxon>
        <taxon>Ecdysozoa</taxon>
        <taxon>Nematoda</taxon>
        <taxon>Chromadorea</taxon>
        <taxon>Rhabditida</taxon>
        <taxon>Tylenchina</taxon>
        <taxon>Panagrolaimomorpha</taxon>
        <taxon>Strongyloidoidea</taxon>
        <taxon>Steinernematidae</taxon>
        <taxon>Steinernema</taxon>
    </lineage>
</organism>
<protein>
    <submittedName>
        <fullName evidence="2">Uncharacterized protein</fullName>
    </submittedName>
</protein>